<dbReference type="AlphaFoldDB" id="A0AAJ5T5F2"/>
<evidence type="ECO:0000256" key="1">
    <source>
        <dbReference type="ARBA" id="ARBA00023015"/>
    </source>
</evidence>
<dbReference type="SUPFAM" id="SSF47413">
    <property type="entry name" value="lambda repressor-like DNA-binding domains"/>
    <property type="match status" value="1"/>
</dbReference>
<dbReference type="PROSITE" id="PS50943">
    <property type="entry name" value="HTH_CROC1"/>
    <property type="match status" value="1"/>
</dbReference>
<protein>
    <submittedName>
        <fullName evidence="5">Transcriptional repressor DicA,transcriptional regulator, y4mF family,Helix-turn-helix</fullName>
    </submittedName>
</protein>
<evidence type="ECO:0000256" key="2">
    <source>
        <dbReference type="ARBA" id="ARBA00023125"/>
    </source>
</evidence>
<evidence type="ECO:0000313" key="5">
    <source>
        <dbReference type="EMBL" id="VBB13382.1"/>
    </source>
</evidence>
<feature type="domain" description="HTH cro/C1-type" evidence="4">
    <location>
        <begin position="7"/>
        <end position="61"/>
    </location>
</feature>
<dbReference type="CDD" id="cd06462">
    <property type="entry name" value="Peptidase_S24_S26"/>
    <property type="match status" value="1"/>
</dbReference>
<dbReference type="Pfam" id="PF00717">
    <property type="entry name" value="Peptidase_S24"/>
    <property type="match status" value="1"/>
</dbReference>
<dbReference type="Pfam" id="PF01381">
    <property type="entry name" value="HTH_3"/>
    <property type="match status" value="1"/>
</dbReference>
<dbReference type="SUPFAM" id="SSF51306">
    <property type="entry name" value="LexA/Signal peptidase"/>
    <property type="match status" value="1"/>
</dbReference>
<dbReference type="PANTHER" id="PTHR40661">
    <property type="match status" value="1"/>
</dbReference>
<keyword evidence="2" id="KW-0238">DNA-binding</keyword>
<gene>
    <name evidence="5" type="ORF">BSTAB16_3567</name>
</gene>
<dbReference type="PANTHER" id="PTHR40661:SF3">
    <property type="entry name" value="FELS-1 PROPHAGE TRANSCRIPTIONAL REGULATOR"/>
    <property type="match status" value="1"/>
</dbReference>
<dbReference type="EMBL" id="LR025743">
    <property type="protein sequence ID" value="VBB13382.1"/>
    <property type="molecule type" value="Genomic_DNA"/>
</dbReference>
<organism evidence="5 6">
    <name type="scientific">Burkholderia stabilis</name>
    <dbReference type="NCBI Taxonomy" id="95485"/>
    <lineage>
        <taxon>Bacteria</taxon>
        <taxon>Pseudomonadati</taxon>
        <taxon>Pseudomonadota</taxon>
        <taxon>Betaproteobacteria</taxon>
        <taxon>Burkholderiales</taxon>
        <taxon>Burkholderiaceae</taxon>
        <taxon>Burkholderia</taxon>
        <taxon>Burkholderia cepacia complex</taxon>
    </lineage>
</organism>
<dbReference type="InterPro" id="IPR010982">
    <property type="entry name" value="Lambda_DNA-bd_dom_sf"/>
</dbReference>
<proteinExistence type="predicted"/>
<dbReference type="Gene3D" id="2.10.109.10">
    <property type="entry name" value="Umud Fragment, subunit A"/>
    <property type="match status" value="1"/>
</dbReference>
<keyword evidence="3" id="KW-0804">Transcription</keyword>
<sequence>MNMGSIIREKRKALGLTLQAVGDAFGITRSAVASWERGDTRPDQDRLPALARLLKTSTAYLLTGEKQHDRAGFYVPFVAAMAAAEDVDLPNPTEDEFSMVPQLDVSAACGDGKFVDHVVVKGGLAFKRSSLRDFGVPEHAARIIYASGGSMSPNIQDGCVVLLNTADRAPKEGKVYAICTPDGGLVLKRLIWDYHPSMGAQTWIMRSDNPDKIAHPDKILPPDDRTMIVGRAVWNDNRL</sequence>
<accession>A0AAJ5T5F2</accession>
<dbReference type="SMART" id="SM00530">
    <property type="entry name" value="HTH_XRE"/>
    <property type="match status" value="1"/>
</dbReference>
<dbReference type="Proteomes" id="UP000268684">
    <property type="component" value="Chromosome II"/>
</dbReference>
<dbReference type="InterPro" id="IPR015927">
    <property type="entry name" value="Peptidase_S24_S26A/B/C"/>
</dbReference>
<dbReference type="GO" id="GO:0003677">
    <property type="term" value="F:DNA binding"/>
    <property type="evidence" value="ECO:0007669"/>
    <property type="project" value="UniProtKB-KW"/>
</dbReference>
<keyword evidence="6" id="KW-1185">Reference proteome</keyword>
<name>A0AAJ5T5F2_9BURK</name>
<keyword evidence="1" id="KW-0805">Transcription regulation</keyword>
<dbReference type="InterPro" id="IPR001387">
    <property type="entry name" value="Cro/C1-type_HTH"/>
</dbReference>
<dbReference type="Gene3D" id="1.10.260.40">
    <property type="entry name" value="lambda repressor-like DNA-binding domains"/>
    <property type="match status" value="1"/>
</dbReference>
<reference evidence="5 6" key="1">
    <citation type="submission" date="2017-11" db="EMBL/GenBank/DDBJ databases">
        <authorList>
            <person name="Seth-Smith MB H."/>
        </authorList>
    </citation>
    <scope>NUCLEOTIDE SEQUENCE [LARGE SCALE GENOMIC DNA]</scope>
    <source>
        <strain evidence="5">E</strain>
    </source>
</reference>
<evidence type="ECO:0000259" key="4">
    <source>
        <dbReference type="PROSITE" id="PS50943"/>
    </source>
</evidence>
<evidence type="ECO:0000313" key="6">
    <source>
        <dbReference type="Proteomes" id="UP000268684"/>
    </source>
</evidence>
<dbReference type="CDD" id="cd00093">
    <property type="entry name" value="HTH_XRE"/>
    <property type="match status" value="1"/>
</dbReference>
<evidence type="ECO:0000256" key="3">
    <source>
        <dbReference type="ARBA" id="ARBA00023163"/>
    </source>
</evidence>
<dbReference type="InterPro" id="IPR036286">
    <property type="entry name" value="LexA/Signal_pep-like_sf"/>
</dbReference>